<dbReference type="Gene3D" id="3.10.20.90">
    <property type="entry name" value="Phosphatidylinositol 3-kinase Catalytic Subunit, Chain A, domain 1"/>
    <property type="match status" value="1"/>
</dbReference>
<dbReference type="CDD" id="cd06410">
    <property type="entry name" value="PB1_UP2"/>
    <property type="match status" value="1"/>
</dbReference>
<feature type="domain" description="PB1" evidence="1">
    <location>
        <begin position="33"/>
        <end position="117"/>
    </location>
</feature>
<dbReference type="SMART" id="SM00666">
    <property type="entry name" value="PB1"/>
    <property type="match status" value="1"/>
</dbReference>
<dbReference type="EMBL" id="SZYD01000013">
    <property type="protein sequence ID" value="KAD4385669.1"/>
    <property type="molecule type" value="Genomic_DNA"/>
</dbReference>
<gene>
    <name evidence="2" type="ORF">E3N88_25838</name>
</gene>
<reference evidence="2 3" key="1">
    <citation type="submission" date="2019-05" db="EMBL/GenBank/DDBJ databases">
        <title>Mikania micrantha, genome provides insights into the molecular mechanism of rapid growth.</title>
        <authorList>
            <person name="Liu B."/>
        </authorList>
    </citation>
    <scope>NUCLEOTIDE SEQUENCE [LARGE SCALE GENOMIC DNA]</scope>
    <source>
        <strain evidence="2">NLD-2019</strain>
        <tissue evidence="2">Leaf</tissue>
    </source>
</reference>
<dbReference type="Pfam" id="PF00564">
    <property type="entry name" value="PB1"/>
    <property type="match status" value="1"/>
</dbReference>
<comment type="caution">
    <text evidence="2">The sequence shown here is derived from an EMBL/GenBank/DDBJ whole genome shotgun (WGS) entry which is preliminary data.</text>
</comment>
<dbReference type="AlphaFoldDB" id="A0A5N6N5V8"/>
<name>A0A5N6N5V8_9ASTR</name>
<keyword evidence="3" id="KW-1185">Reference proteome</keyword>
<dbReference type="Proteomes" id="UP000326396">
    <property type="component" value="Linkage Group LG3"/>
</dbReference>
<dbReference type="OrthoDB" id="1914296at2759"/>
<evidence type="ECO:0000313" key="3">
    <source>
        <dbReference type="Proteomes" id="UP000326396"/>
    </source>
</evidence>
<dbReference type="InterPro" id="IPR000270">
    <property type="entry name" value="PB1_dom"/>
</dbReference>
<accession>A0A5N6N5V8</accession>
<proteinExistence type="predicted"/>
<dbReference type="SUPFAM" id="SSF54277">
    <property type="entry name" value="CAD &amp; PB1 domains"/>
    <property type="match status" value="1"/>
</dbReference>
<sequence>MTRIKNSVNNLSSPAPETIKFLYSYGGKILPRQTDGKLRYVGGHTRVLAVDRSVAYAVLIVKFWESCGFSVNLKCKLPSEDLDVLVSVTSDEDLAAVLKEYDQFSPDAKIRAVLFPVSSLKTISPVPSFESLVNFAESKRLPNQARQQRRWIDRRNILSGRSCSYNPLLTSRFSHDTIPKNFFFHDRNIQWLNKKQF</sequence>
<dbReference type="PANTHER" id="PTHR31066:SF66">
    <property type="entry name" value="PB1 DOMAIN-CONTAINING PROTEIN"/>
    <property type="match status" value="1"/>
</dbReference>
<evidence type="ECO:0000259" key="1">
    <source>
        <dbReference type="SMART" id="SM00666"/>
    </source>
</evidence>
<dbReference type="PANTHER" id="PTHR31066">
    <property type="entry name" value="OS05G0427100 PROTEIN-RELATED"/>
    <property type="match status" value="1"/>
</dbReference>
<protein>
    <recommendedName>
        <fullName evidence="1">PB1 domain-containing protein</fullName>
    </recommendedName>
</protein>
<organism evidence="2 3">
    <name type="scientific">Mikania micrantha</name>
    <name type="common">bitter vine</name>
    <dbReference type="NCBI Taxonomy" id="192012"/>
    <lineage>
        <taxon>Eukaryota</taxon>
        <taxon>Viridiplantae</taxon>
        <taxon>Streptophyta</taxon>
        <taxon>Embryophyta</taxon>
        <taxon>Tracheophyta</taxon>
        <taxon>Spermatophyta</taxon>
        <taxon>Magnoliopsida</taxon>
        <taxon>eudicotyledons</taxon>
        <taxon>Gunneridae</taxon>
        <taxon>Pentapetalae</taxon>
        <taxon>asterids</taxon>
        <taxon>campanulids</taxon>
        <taxon>Asterales</taxon>
        <taxon>Asteraceae</taxon>
        <taxon>Asteroideae</taxon>
        <taxon>Heliantheae alliance</taxon>
        <taxon>Eupatorieae</taxon>
        <taxon>Mikania</taxon>
    </lineage>
</organism>
<evidence type="ECO:0000313" key="2">
    <source>
        <dbReference type="EMBL" id="KAD4385669.1"/>
    </source>
</evidence>
<dbReference type="InterPro" id="IPR053198">
    <property type="entry name" value="Gynoecium_Dev_Regulator"/>
</dbReference>